<name>A0A6M3L619_9ZZZZ</name>
<evidence type="ECO:0000256" key="1">
    <source>
        <dbReference type="SAM" id="MobiDB-lite"/>
    </source>
</evidence>
<evidence type="ECO:0000313" key="2">
    <source>
        <dbReference type="EMBL" id="QJA88705.1"/>
    </source>
</evidence>
<proteinExistence type="predicted"/>
<accession>A0A6M3L619</accession>
<sequence>MQMADNFINELISKYGMNYPQQFRQWLGSQALSRPWWTYIADDYTLKSYIDQMYQSWSQPQTSPQVPTQAPSPYSGQEGGWATDLAGIDPAWLSKQDPNATIMQGSDVWRQGASSQVYTIGGKDYTQEQIQRLDELGLLDQIIEDAQPPAGLTELQKQDQERWLMAADAQRQQIYAAEMKNKLIQEGNAWQREQMQMAARGGGLGGYGGDDRAKIRMLEVQMKEMERAKQAADFETMRKDMISAWSNSPRDWIKLYEAQNEPNPYGSTTVDSTIWEEEPDESDPEVIAANAKWATPRPMGGGNFSVGKPTKGDKGGGYAMSTGPDGEPIYTWVPTREPIVPKTPEIPDWLSKFSGMTGRVPEKSAGRSDILTPSMQSYNKLTAGQRDMWGGLIDWAGARTQADILDQMNMMRTKNPTLGRRTTPARQRTGGR</sequence>
<organism evidence="2">
    <name type="scientific">viral metagenome</name>
    <dbReference type="NCBI Taxonomy" id="1070528"/>
    <lineage>
        <taxon>unclassified sequences</taxon>
        <taxon>metagenomes</taxon>
        <taxon>organismal metagenomes</taxon>
    </lineage>
</organism>
<protein>
    <submittedName>
        <fullName evidence="2">Uncharacterized protein</fullName>
    </submittedName>
</protein>
<gene>
    <name evidence="2" type="ORF">MM415B02705_0012</name>
</gene>
<feature type="region of interest" description="Disordered" evidence="1">
    <location>
        <begin position="412"/>
        <end position="432"/>
    </location>
</feature>
<dbReference type="AlphaFoldDB" id="A0A6M3L619"/>
<reference evidence="2" key="1">
    <citation type="submission" date="2020-03" db="EMBL/GenBank/DDBJ databases">
        <title>The deep terrestrial virosphere.</title>
        <authorList>
            <person name="Holmfeldt K."/>
            <person name="Nilsson E."/>
            <person name="Simone D."/>
            <person name="Lopez-Fernandez M."/>
            <person name="Wu X."/>
            <person name="de Brujin I."/>
            <person name="Lundin D."/>
            <person name="Andersson A."/>
            <person name="Bertilsson S."/>
            <person name="Dopson M."/>
        </authorList>
    </citation>
    <scope>NUCLEOTIDE SEQUENCE</scope>
    <source>
        <strain evidence="2">MM415B02705</strain>
    </source>
</reference>
<dbReference type="EMBL" id="MT142798">
    <property type="protein sequence ID" value="QJA88705.1"/>
    <property type="molecule type" value="Genomic_DNA"/>
</dbReference>